<feature type="transmembrane region" description="Helical" evidence="7">
    <location>
        <begin position="275"/>
        <end position="296"/>
    </location>
</feature>
<feature type="transmembrane region" description="Helical" evidence="7">
    <location>
        <begin position="130"/>
        <end position="148"/>
    </location>
</feature>
<evidence type="ECO:0000256" key="3">
    <source>
        <dbReference type="ARBA" id="ARBA00022692"/>
    </source>
</evidence>
<evidence type="ECO:0000256" key="5">
    <source>
        <dbReference type="ARBA" id="ARBA00023136"/>
    </source>
</evidence>
<evidence type="ECO:0000256" key="2">
    <source>
        <dbReference type="ARBA" id="ARBA00022475"/>
    </source>
</evidence>
<feature type="coiled-coil region" evidence="6">
    <location>
        <begin position="243"/>
        <end position="270"/>
    </location>
</feature>
<dbReference type="Pfam" id="PF00482">
    <property type="entry name" value="T2SSF"/>
    <property type="match status" value="1"/>
</dbReference>
<evidence type="ECO:0000256" key="1">
    <source>
        <dbReference type="ARBA" id="ARBA00004651"/>
    </source>
</evidence>
<evidence type="ECO:0000259" key="8">
    <source>
        <dbReference type="Pfam" id="PF00482"/>
    </source>
</evidence>
<feature type="domain" description="Type II secretion system protein GspF" evidence="8">
    <location>
        <begin position="164"/>
        <end position="290"/>
    </location>
</feature>
<dbReference type="InterPro" id="IPR018076">
    <property type="entry name" value="T2SS_GspF_dom"/>
</dbReference>
<dbReference type="EMBL" id="PYUC01000002">
    <property type="protein sequence ID" value="PTB21957.1"/>
    <property type="molecule type" value="Genomic_DNA"/>
</dbReference>
<evidence type="ECO:0000256" key="6">
    <source>
        <dbReference type="SAM" id="Coils"/>
    </source>
</evidence>
<keyword evidence="4 7" id="KW-1133">Transmembrane helix</keyword>
<evidence type="ECO:0000313" key="10">
    <source>
        <dbReference type="Proteomes" id="UP000240638"/>
    </source>
</evidence>
<keyword evidence="3 7" id="KW-0812">Transmembrane</keyword>
<evidence type="ECO:0000313" key="9">
    <source>
        <dbReference type="EMBL" id="PTB21957.1"/>
    </source>
</evidence>
<feature type="transmembrane region" description="Helical" evidence="7">
    <location>
        <begin position="6"/>
        <end position="23"/>
    </location>
</feature>
<dbReference type="AlphaFoldDB" id="A0A2T3XZK7"/>
<comment type="caution">
    <text evidence="9">The sequence shown here is derived from an EMBL/GenBank/DDBJ whole genome shotgun (WGS) entry which is preliminary data.</text>
</comment>
<name>A0A2T3XZK7_9BURK</name>
<dbReference type="PANTHER" id="PTHR35007:SF1">
    <property type="entry name" value="PILUS ASSEMBLY PROTEIN"/>
    <property type="match status" value="1"/>
</dbReference>
<feature type="transmembrane region" description="Helical" evidence="7">
    <location>
        <begin position="308"/>
        <end position="325"/>
    </location>
</feature>
<evidence type="ECO:0000256" key="4">
    <source>
        <dbReference type="ARBA" id="ARBA00022989"/>
    </source>
</evidence>
<gene>
    <name evidence="9" type="ORF">C9I57_04860</name>
</gene>
<proteinExistence type="predicted"/>
<organism evidence="9 10">
    <name type="scientific">Trinickia symbiotica</name>
    <dbReference type="NCBI Taxonomy" id="863227"/>
    <lineage>
        <taxon>Bacteria</taxon>
        <taxon>Pseudomonadati</taxon>
        <taxon>Pseudomonadota</taxon>
        <taxon>Betaproteobacteria</taxon>
        <taxon>Burkholderiales</taxon>
        <taxon>Burkholderiaceae</taxon>
        <taxon>Trinickia</taxon>
    </lineage>
</organism>
<keyword evidence="2" id="KW-1003">Cell membrane</keyword>
<dbReference type="PANTHER" id="PTHR35007">
    <property type="entry name" value="INTEGRAL MEMBRANE PROTEIN-RELATED"/>
    <property type="match status" value="1"/>
</dbReference>
<reference evidence="9 10" key="1">
    <citation type="submission" date="2018-03" db="EMBL/GenBank/DDBJ databases">
        <title>Whole genome analyses suggest that Burkholderia sensu lato contains two further novel genera in the rhizoxinica-symbiotica group Mycetohabitans gen. nov., and Trinickia gen. nov.: implications for the evolution of diazotrophy and nodulation in the Burkholderiaceae.</title>
        <authorList>
            <person name="Estrada De Los Santos P."/>
            <person name="Palmer M."/>
            <person name="Chavez-Ramirez B."/>
            <person name="Steenkamp E.T."/>
            <person name="Hirsch A.M."/>
            <person name="Manyaka P."/>
            <person name="Maluk M."/>
            <person name="Lafos M."/>
            <person name="Crook M."/>
            <person name="Gross E."/>
            <person name="Simon M.F."/>
            <person name="Bueno Dos Reis Junior F."/>
            <person name="Poole P.S."/>
            <person name="Venter S.N."/>
            <person name="James E.K."/>
        </authorList>
    </citation>
    <scope>NUCLEOTIDE SEQUENCE [LARGE SCALE GENOMIC DNA]</scope>
    <source>
        <strain evidence="9 10">JPY-366</strain>
    </source>
</reference>
<dbReference type="GO" id="GO:0005886">
    <property type="term" value="C:plasma membrane"/>
    <property type="evidence" value="ECO:0007669"/>
    <property type="project" value="UniProtKB-SubCell"/>
</dbReference>
<dbReference type="RefSeq" id="WP_107149511.1">
    <property type="nucleotide sequence ID" value="NZ_PYUC01000002.1"/>
</dbReference>
<feature type="transmembrane region" description="Helical" evidence="7">
    <location>
        <begin position="107"/>
        <end position="124"/>
    </location>
</feature>
<sequence length="332" mass="35539">MSSALAWVAALALVCAAMAILLWQRGARSQHEANAARFIESSVVAPKAAVAQRTTTTTADTRRTTAGARRAATNVSEPRIGARAAARIARAFDDVATRAGLGDARKLAVSLCAAIVVISAWVALDAGALAATAASVACLSAACFVVSVRMQRRRLSIVQQLPTFLDGIVRLVTLGNSVPAAFQASLQTTEAPLRECMDRISRAMRAGIEIDRAFGQVAALYGVREFEFVGSVLRLSVKYGGRADVMLERMSLFMRDLEQAERELVAMSAETRMSAWVLAVLPLAIGGFLIASNPTYFSAMWADPTGRALVYVAFGLQMAGGYMLYRLTRLRS</sequence>
<protein>
    <submittedName>
        <fullName evidence="9">Pilus assembly protein</fullName>
    </submittedName>
</protein>
<dbReference type="Proteomes" id="UP000240638">
    <property type="component" value="Unassembled WGS sequence"/>
</dbReference>
<accession>A0A2T3XZK7</accession>
<keyword evidence="5 7" id="KW-0472">Membrane</keyword>
<comment type="subcellular location">
    <subcellularLocation>
        <location evidence="1">Cell membrane</location>
        <topology evidence="1">Multi-pass membrane protein</topology>
    </subcellularLocation>
</comment>
<evidence type="ECO:0000256" key="7">
    <source>
        <dbReference type="SAM" id="Phobius"/>
    </source>
</evidence>
<keyword evidence="6" id="KW-0175">Coiled coil</keyword>